<dbReference type="Pfam" id="PF01915">
    <property type="entry name" value="Glyco_hydro_3_C"/>
    <property type="match status" value="1"/>
</dbReference>
<proteinExistence type="inferred from homology"/>
<keyword evidence="9" id="KW-0624">Polysaccharide degradation</keyword>
<dbReference type="SMART" id="SM01217">
    <property type="entry name" value="Fn3_like"/>
    <property type="match status" value="1"/>
</dbReference>
<dbReference type="Gene3D" id="3.20.20.300">
    <property type="entry name" value="Glycoside hydrolase, family 3, N-terminal domain"/>
    <property type="match status" value="1"/>
</dbReference>
<dbReference type="Gene3D" id="3.40.50.1700">
    <property type="entry name" value="Glycoside hydrolase family 3 C-terminal domain"/>
    <property type="match status" value="1"/>
</dbReference>
<comment type="catalytic activity">
    <reaction evidence="10">
        <text>Hydrolysis of (1-&gt;4)-beta-D-xylans, to remove successive D-xylose residues from the non-reducing termini.</text>
        <dbReference type="EC" id="3.2.1.37"/>
    </reaction>
</comment>
<organism evidence="14 15">
    <name type="scientific">Humicola insolens</name>
    <name type="common">Soft-rot fungus</name>
    <dbReference type="NCBI Taxonomy" id="85995"/>
    <lineage>
        <taxon>Eukaryota</taxon>
        <taxon>Fungi</taxon>
        <taxon>Dikarya</taxon>
        <taxon>Ascomycota</taxon>
        <taxon>Pezizomycotina</taxon>
        <taxon>Sordariomycetes</taxon>
        <taxon>Sordariomycetidae</taxon>
        <taxon>Sordariales</taxon>
        <taxon>Chaetomiaceae</taxon>
        <taxon>Mycothermus</taxon>
    </lineage>
</organism>
<dbReference type="InterPro" id="IPR017853">
    <property type="entry name" value="GH"/>
</dbReference>
<evidence type="ECO:0000256" key="12">
    <source>
        <dbReference type="SAM" id="SignalP"/>
    </source>
</evidence>
<gene>
    <name evidence="14" type="ORF">VTJ49DRAFT_5035</name>
</gene>
<feature type="chain" id="PRO_5046067378" description="xylan 1,4-beta-xylosidase" evidence="12">
    <location>
        <begin position="20"/>
        <end position="776"/>
    </location>
</feature>
<dbReference type="Pfam" id="PF14310">
    <property type="entry name" value="Fn3-like"/>
    <property type="match status" value="1"/>
</dbReference>
<evidence type="ECO:0000313" key="14">
    <source>
        <dbReference type="EMBL" id="KAL1836538.1"/>
    </source>
</evidence>
<evidence type="ECO:0000256" key="8">
    <source>
        <dbReference type="ARBA" id="ARBA00023295"/>
    </source>
</evidence>
<dbReference type="InterPro" id="IPR013783">
    <property type="entry name" value="Ig-like_fold"/>
</dbReference>
<comment type="pathway">
    <text evidence="1">Glycan degradation; xylan degradation.</text>
</comment>
<dbReference type="Proteomes" id="UP001583172">
    <property type="component" value="Unassembled WGS sequence"/>
</dbReference>
<evidence type="ECO:0000256" key="6">
    <source>
        <dbReference type="ARBA" id="ARBA00023180"/>
    </source>
</evidence>
<dbReference type="Gene3D" id="2.60.40.10">
    <property type="entry name" value="Immunoglobulins"/>
    <property type="match status" value="1"/>
</dbReference>
<evidence type="ECO:0000256" key="7">
    <source>
        <dbReference type="ARBA" id="ARBA00023277"/>
    </source>
</evidence>
<evidence type="ECO:0000256" key="2">
    <source>
        <dbReference type="ARBA" id="ARBA00005336"/>
    </source>
</evidence>
<reference evidence="14 15" key="1">
    <citation type="journal article" date="2024" name="Commun. Biol.">
        <title>Comparative genomic analysis of thermophilic fungi reveals convergent evolutionary adaptations and gene losses.</title>
        <authorList>
            <person name="Steindorff A.S."/>
            <person name="Aguilar-Pontes M.V."/>
            <person name="Robinson A.J."/>
            <person name="Andreopoulos B."/>
            <person name="LaButti K."/>
            <person name="Kuo A."/>
            <person name="Mondo S."/>
            <person name="Riley R."/>
            <person name="Otillar R."/>
            <person name="Haridas S."/>
            <person name="Lipzen A."/>
            <person name="Grimwood J."/>
            <person name="Schmutz J."/>
            <person name="Clum A."/>
            <person name="Reid I.D."/>
            <person name="Moisan M.C."/>
            <person name="Butler G."/>
            <person name="Nguyen T.T.M."/>
            <person name="Dewar K."/>
            <person name="Conant G."/>
            <person name="Drula E."/>
            <person name="Henrissat B."/>
            <person name="Hansel C."/>
            <person name="Singer S."/>
            <person name="Hutchinson M.I."/>
            <person name="de Vries R.P."/>
            <person name="Natvig D.O."/>
            <person name="Powell A.J."/>
            <person name="Tsang A."/>
            <person name="Grigoriev I.V."/>
        </authorList>
    </citation>
    <scope>NUCLEOTIDE SEQUENCE [LARGE SCALE GENOMIC DNA]</scope>
    <source>
        <strain evidence="14 15">CBS 620.91</strain>
    </source>
</reference>
<dbReference type="PANTHER" id="PTHR42721:SF3">
    <property type="entry name" value="BETA-D-XYLOSIDASE 5-RELATED"/>
    <property type="match status" value="1"/>
</dbReference>
<evidence type="ECO:0000256" key="5">
    <source>
        <dbReference type="ARBA" id="ARBA00022801"/>
    </source>
</evidence>
<dbReference type="EMBL" id="JAZGSY010000398">
    <property type="protein sequence ID" value="KAL1836538.1"/>
    <property type="molecule type" value="Genomic_DNA"/>
</dbReference>
<name>A0ABR3V5F0_HUMIN</name>
<dbReference type="SUPFAM" id="SSF51445">
    <property type="entry name" value="(Trans)glycosidases"/>
    <property type="match status" value="1"/>
</dbReference>
<accession>A0ABR3V5F0</accession>
<dbReference type="InterPro" id="IPR001764">
    <property type="entry name" value="Glyco_hydro_3_N"/>
</dbReference>
<keyword evidence="7" id="KW-0119">Carbohydrate metabolism</keyword>
<evidence type="ECO:0000256" key="3">
    <source>
        <dbReference type="ARBA" id="ARBA00022651"/>
    </source>
</evidence>
<dbReference type="Pfam" id="PF00933">
    <property type="entry name" value="Glyco_hydro_3"/>
    <property type="match status" value="1"/>
</dbReference>
<dbReference type="PANTHER" id="PTHR42721">
    <property type="entry name" value="SUGAR HYDROLASE-RELATED"/>
    <property type="match status" value="1"/>
</dbReference>
<feature type="signal peptide" evidence="12">
    <location>
        <begin position="1"/>
        <end position="19"/>
    </location>
</feature>
<evidence type="ECO:0000259" key="13">
    <source>
        <dbReference type="SMART" id="SM01217"/>
    </source>
</evidence>
<evidence type="ECO:0000256" key="11">
    <source>
        <dbReference type="ARBA" id="ARBA00026107"/>
    </source>
</evidence>
<dbReference type="InterPro" id="IPR036881">
    <property type="entry name" value="Glyco_hydro_3_C_sf"/>
</dbReference>
<keyword evidence="5" id="KW-0378">Hydrolase</keyword>
<dbReference type="PRINTS" id="PR00133">
    <property type="entry name" value="GLHYDRLASE3"/>
</dbReference>
<evidence type="ECO:0000256" key="9">
    <source>
        <dbReference type="ARBA" id="ARBA00023326"/>
    </source>
</evidence>
<keyword evidence="4 12" id="KW-0732">Signal</keyword>
<dbReference type="InterPro" id="IPR002772">
    <property type="entry name" value="Glyco_hydro_3_C"/>
</dbReference>
<evidence type="ECO:0000256" key="1">
    <source>
        <dbReference type="ARBA" id="ARBA00004851"/>
    </source>
</evidence>
<dbReference type="InterPro" id="IPR044993">
    <property type="entry name" value="BXL"/>
</dbReference>
<keyword evidence="15" id="KW-1185">Reference proteome</keyword>
<keyword evidence="3" id="KW-0858">Xylan degradation</keyword>
<keyword evidence="8" id="KW-0326">Glycosidase</keyword>
<dbReference type="SUPFAM" id="SSF52279">
    <property type="entry name" value="Beta-D-glucan exohydrolase, C-terminal domain"/>
    <property type="match status" value="1"/>
</dbReference>
<comment type="caution">
    <text evidence="14">The sequence shown here is derived from an EMBL/GenBank/DDBJ whole genome shotgun (WGS) entry which is preliminary data.</text>
</comment>
<protein>
    <recommendedName>
        <fullName evidence="11">xylan 1,4-beta-xylosidase</fullName>
        <ecNumber evidence="11">3.2.1.37</ecNumber>
    </recommendedName>
</protein>
<keyword evidence="6" id="KW-0325">Glycoprotein</keyword>
<dbReference type="InterPro" id="IPR026891">
    <property type="entry name" value="Fn3-like"/>
</dbReference>
<dbReference type="InterPro" id="IPR036962">
    <property type="entry name" value="Glyco_hydro_3_N_sf"/>
</dbReference>
<sequence length="776" mass="84746">MVWSTLAITFAALAPSVRAGITYPDCTNGPLRTNLVCDRTAGSSARAAALVAAMNNNEKLANLIKCVLFTSHLSCSADPRSNSPGVSRLDLAPYQWWNEALHGVAHNRGITWGGQFSAATQFPQAITTAATFDDPLIEQMGTIIGTEARAFANAGRAHLDFWTPNVNPFRDPRWGRGHETPGEDAFRNKKWAEAFIRGMQGPGPSHRVIATCKHYAGYDLENSGSTTRFNFNARISTQDLVEYYLPPFQQCARDSKVGSMMCAYNAVNGVPACADSYMMDTILRKHWNWTDQNQYIVSDCDAVYYLGNANGGHRYKPSYAAAIGASLQAGCDNMCWATPGTTPDPTSAFNQRQFDQRTLDKAMLRLMQGLVNTGYFDGPTGQYRNLSASDVNTQQARHLALRAAEEGIVLLKNDGTLPLTISRSSTQIAMIGFWANAADKMLGGYSGTPPFRHDPVTAARNMGITVNYAPGPLTQSYFDTNQAINAAQRSSIIIFFGGIDNTVEKESQDRTSIAWPAGQLSLLKRLSQMGKPIIVVRMGTHVDDTPLLSMPNVRAILWAGYPGQDGGTAVMNILTGRVSPAGRLPVTVYPSSYTNQAPYTNMALRPSGSYPGRTYRWYNGAVFPFGHGLHYMTFRLDVGEFPTSFAIADVMNSCRGTVTYLDLCPFPPVSVSVTNTGARASDYVLLGFLAGEFGPAPRPIKTLATYTRLADVPPGETKVAKLEWKLESLARVDEKGNRVLYPGTYTLLLDQPTMANVTFRLTGEEVVLDQWPQPPA</sequence>
<evidence type="ECO:0000313" key="15">
    <source>
        <dbReference type="Proteomes" id="UP001583172"/>
    </source>
</evidence>
<comment type="similarity">
    <text evidence="2">Belongs to the glycosyl hydrolase 3 family.</text>
</comment>
<evidence type="ECO:0000256" key="10">
    <source>
        <dbReference type="ARBA" id="ARBA00024574"/>
    </source>
</evidence>
<evidence type="ECO:0000256" key="4">
    <source>
        <dbReference type="ARBA" id="ARBA00022729"/>
    </source>
</evidence>
<dbReference type="EC" id="3.2.1.37" evidence="11"/>
<feature type="domain" description="Fibronectin type III-like" evidence="13">
    <location>
        <begin position="683"/>
        <end position="753"/>
    </location>
</feature>